<accession>A0A836G8V4</accession>
<dbReference type="GO" id="GO:0007052">
    <property type="term" value="P:mitotic spindle organization"/>
    <property type="evidence" value="ECO:0007669"/>
    <property type="project" value="TreeGrafter"/>
</dbReference>
<evidence type="ECO:0000313" key="4">
    <source>
        <dbReference type="Proteomes" id="UP000669903"/>
    </source>
</evidence>
<feature type="region of interest" description="Disordered" evidence="2">
    <location>
        <begin position="148"/>
        <end position="169"/>
    </location>
</feature>
<proteinExistence type="inferred from homology"/>
<reference evidence="3" key="1">
    <citation type="submission" date="2020-03" db="EMBL/GenBank/DDBJ databases">
        <title>Relaxed selection underlies rapid genomic changes in the transitions from sociality to social parasitism in ants.</title>
        <authorList>
            <person name="Bi X."/>
        </authorList>
    </citation>
    <scope>NUCLEOTIDE SEQUENCE</scope>
    <source>
        <strain evidence="3">BGI-DK2014a</strain>
        <tissue evidence="3">Whole body</tissue>
    </source>
</reference>
<dbReference type="GO" id="GO:0031616">
    <property type="term" value="C:spindle pole centrosome"/>
    <property type="evidence" value="ECO:0007669"/>
    <property type="project" value="TreeGrafter"/>
</dbReference>
<dbReference type="GO" id="GO:0007346">
    <property type="term" value="P:regulation of mitotic cell cycle"/>
    <property type="evidence" value="ECO:0007669"/>
    <property type="project" value="TreeGrafter"/>
</dbReference>
<protein>
    <submittedName>
        <fullName evidence="3">DLGP5 protein</fullName>
    </submittedName>
</protein>
<dbReference type="PANTHER" id="PTHR12353:SF1">
    <property type="entry name" value="DISKS LARGE-ASSOCIATED PROTEIN 5"/>
    <property type="match status" value="1"/>
</dbReference>
<dbReference type="EMBL" id="JAANIC010002521">
    <property type="protein sequence ID" value="KAG5344593.1"/>
    <property type="molecule type" value="Genomic_DNA"/>
</dbReference>
<dbReference type="Proteomes" id="UP000669903">
    <property type="component" value="Unassembled WGS sequence"/>
</dbReference>
<feature type="non-terminal residue" evidence="3">
    <location>
        <position position="1"/>
    </location>
</feature>
<dbReference type="GO" id="GO:0005737">
    <property type="term" value="C:cytoplasm"/>
    <property type="evidence" value="ECO:0007669"/>
    <property type="project" value="TreeGrafter"/>
</dbReference>
<evidence type="ECO:0000256" key="2">
    <source>
        <dbReference type="SAM" id="MobiDB-lite"/>
    </source>
</evidence>
<dbReference type="PANTHER" id="PTHR12353">
    <property type="entry name" value="DISKS LARGE-ASSOCIATED PROTEIN DAP SAP90/PSD-95-ASSOCIATED PROTEIN"/>
    <property type="match status" value="1"/>
</dbReference>
<dbReference type="GO" id="GO:0051642">
    <property type="term" value="P:centrosome localization"/>
    <property type="evidence" value="ECO:0007669"/>
    <property type="project" value="TreeGrafter"/>
</dbReference>
<organism evidence="3 4">
    <name type="scientific">Acromyrmex charruanus</name>
    <dbReference type="NCBI Taxonomy" id="2715315"/>
    <lineage>
        <taxon>Eukaryota</taxon>
        <taxon>Metazoa</taxon>
        <taxon>Ecdysozoa</taxon>
        <taxon>Arthropoda</taxon>
        <taxon>Hexapoda</taxon>
        <taxon>Insecta</taxon>
        <taxon>Pterygota</taxon>
        <taxon>Neoptera</taxon>
        <taxon>Endopterygota</taxon>
        <taxon>Hymenoptera</taxon>
        <taxon>Apocrita</taxon>
        <taxon>Aculeata</taxon>
        <taxon>Formicoidea</taxon>
        <taxon>Formicidae</taxon>
        <taxon>Myrmicinae</taxon>
        <taxon>Acromyrmex</taxon>
    </lineage>
</organism>
<gene>
    <name evidence="3" type="primary">Dlgap5_1</name>
    <name evidence="3" type="ORF">G6Z76_0010830</name>
</gene>
<dbReference type="Pfam" id="PF03359">
    <property type="entry name" value="GKAP"/>
    <property type="match status" value="1"/>
</dbReference>
<evidence type="ECO:0000313" key="3">
    <source>
        <dbReference type="EMBL" id="KAG5344593.1"/>
    </source>
</evidence>
<dbReference type="GO" id="GO:0023052">
    <property type="term" value="P:signaling"/>
    <property type="evidence" value="ECO:0007669"/>
    <property type="project" value="InterPro"/>
</dbReference>
<sequence length="612" mass="70651">MMKPKVVQLKNKYLVHYKKLPSNFGAVEKIRLSLGQEQHDRRKKRRADEFKKNRIIASPCSMTSQKDEFRTKLINWKEKRIREKKAKESNKKPPFVVGIVRHHIYSPISTNSMTSGRKKKSVTQEHKNSNVIKKITKATEKRLQAKMAKAEIKQKPPRTPTRINPSTKSDNEIEVNKSFAPSNYKFNPPAELSIFRTSLCEKTCTESNSLKKNNVFAFDTSMEVAHQKSTSHNFDFVESITLKLSPIEPATSDFSQKMRTNSRLNNNDEIPPLGFSAHMLSGSSGPFNTKLTIRDDATNNSEVPVKETKYSVTYFKRLLYKEENRLRKLCKKWIEIQSQIVDVEDIYYRINQAVGQTTILIKQKFKQFYNLILDCEKKDCEVLVTCMDLHGFWDTMYLQVKDCDSRFAKLEELRAKCWQEDQSVFIKSTGIKKKIVVKKKAAPVNQNLLKKITEIQDNEEKSQEIINSNNKCITPYISNKRDVNVFGRRSSVSRNKIYSKVSTNYIHTSTPFPVDTKLNVSNRLNTPLIAMKVSQSVKKIFSNKILETKSLERSSRRPSVNKIVKSSCGISKNNLSTPRSTPLFHVVRNINFNITPSTDRVTKEHNSNIKRF</sequence>
<dbReference type="GO" id="GO:0008017">
    <property type="term" value="F:microtubule binding"/>
    <property type="evidence" value="ECO:0007669"/>
    <property type="project" value="TreeGrafter"/>
</dbReference>
<dbReference type="InterPro" id="IPR005026">
    <property type="entry name" value="SAPAP"/>
</dbReference>
<dbReference type="AlphaFoldDB" id="A0A836G8V4"/>
<dbReference type="GO" id="GO:0007059">
    <property type="term" value="P:chromosome segregation"/>
    <property type="evidence" value="ECO:0007669"/>
    <property type="project" value="TreeGrafter"/>
</dbReference>
<dbReference type="GO" id="GO:0051382">
    <property type="term" value="P:kinetochore assembly"/>
    <property type="evidence" value="ECO:0007669"/>
    <property type="project" value="TreeGrafter"/>
</dbReference>
<comment type="caution">
    <text evidence="3">The sequence shown here is derived from an EMBL/GenBank/DDBJ whole genome shotgun (WGS) entry which is preliminary data.</text>
</comment>
<feature type="non-terminal residue" evidence="3">
    <location>
        <position position="612"/>
    </location>
</feature>
<dbReference type="GO" id="GO:0005634">
    <property type="term" value="C:nucleus"/>
    <property type="evidence" value="ECO:0007669"/>
    <property type="project" value="TreeGrafter"/>
</dbReference>
<keyword evidence="4" id="KW-1185">Reference proteome</keyword>
<name>A0A836G8V4_9HYME</name>
<evidence type="ECO:0000256" key="1">
    <source>
        <dbReference type="ARBA" id="ARBA00008839"/>
    </source>
</evidence>
<comment type="similarity">
    <text evidence="1">Belongs to the SAPAP family.</text>
</comment>